<protein>
    <submittedName>
        <fullName evidence="2">Uncharacterized protein</fullName>
    </submittedName>
</protein>
<dbReference type="EMBL" id="UINC01001180">
    <property type="protein sequence ID" value="SUZ73446.1"/>
    <property type="molecule type" value="Genomic_DNA"/>
</dbReference>
<reference evidence="2" key="1">
    <citation type="submission" date="2018-05" db="EMBL/GenBank/DDBJ databases">
        <authorList>
            <person name="Lanie J.A."/>
            <person name="Ng W.-L."/>
            <person name="Kazmierczak K.M."/>
            <person name="Andrzejewski T.M."/>
            <person name="Davidsen T.M."/>
            <person name="Wayne K.J."/>
            <person name="Tettelin H."/>
            <person name="Glass J.I."/>
            <person name="Rusch D."/>
            <person name="Podicherti R."/>
            <person name="Tsui H.-C.T."/>
            <person name="Winkler M.E."/>
        </authorList>
    </citation>
    <scope>NUCLEOTIDE SEQUENCE</scope>
</reference>
<organism evidence="2">
    <name type="scientific">marine metagenome</name>
    <dbReference type="NCBI Taxonomy" id="408172"/>
    <lineage>
        <taxon>unclassified sequences</taxon>
        <taxon>metagenomes</taxon>
        <taxon>ecological metagenomes</taxon>
    </lineage>
</organism>
<feature type="compositionally biased region" description="Polar residues" evidence="1">
    <location>
        <begin position="10"/>
        <end position="23"/>
    </location>
</feature>
<evidence type="ECO:0000313" key="2">
    <source>
        <dbReference type="EMBL" id="SUZ73446.1"/>
    </source>
</evidence>
<feature type="region of interest" description="Disordered" evidence="1">
    <location>
        <begin position="1"/>
        <end position="23"/>
    </location>
</feature>
<proteinExistence type="predicted"/>
<sequence length="23" mass="2265">RVPASGAGDESSTLSGGTIFQDL</sequence>
<accession>A0A381Q269</accession>
<evidence type="ECO:0000256" key="1">
    <source>
        <dbReference type="SAM" id="MobiDB-lite"/>
    </source>
</evidence>
<feature type="non-terminal residue" evidence="2">
    <location>
        <position position="1"/>
    </location>
</feature>
<dbReference type="AlphaFoldDB" id="A0A381Q269"/>
<name>A0A381Q269_9ZZZZ</name>
<gene>
    <name evidence="2" type="ORF">METZ01_LOCUS26300</name>
</gene>